<keyword evidence="3" id="KW-1185">Reference proteome</keyword>
<dbReference type="AlphaFoldDB" id="A0A0Q3IPT9"/>
<reference evidence="1 2" key="1">
    <citation type="journal article" date="2010" name="Nature">
        <title>Genome sequencing and analysis of the model grass Brachypodium distachyon.</title>
        <authorList>
            <consortium name="International Brachypodium Initiative"/>
        </authorList>
    </citation>
    <scope>NUCLEOTIDE SEQUENCE [LARGE SCALE GENOMIC DNA]</scope>
    <source>
        <strain evidence="1 2">Bd21</strain>
    </source>
</reference>
<dbReference type="EMBL" id="CM000881">
    <property type="protein sequence ID" value="KQK07875.1"/>
    <property type="molecule type" value="Genomic_DNA"/>
</dbReference>
<dbReference type="InParanoid" id="A0A0Q3IPT9"/>
<evidence type="ECO:0000313" key="2">
    <source>
        <dbReference type="EnsemblPlants" id="KQK07875"/>
    </source>
</evidence>
<dbReference type="Proteomes" id="UP000008810">
    <property type="component" value="Chromosome 2"/>
</dbReference>
<reference evidence="1" key="2">
    <citation type="submission" date="2017-06" db="EMBL/GenBank/DDBJ databases">
        <title>WGS assembly of Brachypodium distachyon.</title>
        <authorList>
            <consortium name="The International Brachypodium Initiative"/>
            <person name="Lucas S."/>
            <person name="Harmon-Smith M."/>
            <person name="Lail K."/>
            <person name="Tice H."/>
            <person name="Grimwood J."/>
            <person name="Bruce D."/>
            <person name="Barry K."/>
            <person name="Shu S."/>
            <person name="Lindquist E."/>
            <person name="Wang M."/>
            <person name="Pitluck S."/>
            <person name="Vogel J.P."/>
            <person name="Garvin D.F."/>
            <person name="Mockler T.C."/>
            <person name="Schmutz J."/>
            <person name="Rokhsar D."/>
            <person name="Bevan M.W."/>
        </authorList>
    </citation>
    <scope>NUCLEOTIDE SEQUENCE</scope>
    <source>
        <strain evidence="1">Bd21</strain>
    </source>
</reference>
<dbReference type="Gramene" id="KQK07875">
    <property type="protein sequence ID" value="KQK07875"/>
    <property type="gene ID" value="BRADI_2g38166v3"/>
</dbReference>
<evidence type="ECO:0000313" key="3">
    <source>
        <dbReference type="Proteomes" id="UP000008810"/>
    </source>
</evidence>
<sequence length="81" mass="9261">MGRKIRERVGSAEDDGWEWEWAVLLIIAAHVATDRATDPIILFLPSLSMIMWIESKLSDVFYLVLTLNKRQNVQMPAGRCS</sequence>
<accession>A0A0Q3IPT9</accession>
<evidence type="ECO:0000313" key="1">
    <source>
        <dbReference type="EMBL" id="KQK07875.1"/>
    </source>
</evidence>
<name>A0A0Q3IPT9_BRADI</name>
<gene>
    <name evidence="1" type="ORF">BRADI_2g38166v3</name>
</gene>
<proteinExistence type="predicted"/>
<dbReference type="EnsemblPlants" id="KQK07875">
    <property type="protein sequence ID" value="KQK07875"/>
    <property type="gene ID" value="BRADI_2g38166v3"/>
</dbReference>
<reference evidence="2" key="3">
    <citation type="submission" date="2018-08" db="UniProtKB">
        <authorList>
            <consortium name="EnsemblPlants"/>
        </authorList>
    </citation>
    <scope>IDENTIFICATION</scope>
    <source>
        <strain evidence="2">cv. Bd21</strain>
    </source>
</reference>
<organism evidence="1">
    <name type="scientific">Brachypodium distachyon</name>
    <name type="common">Purple false brome</name>
    <name type="synonym">Trachynia distachya</name>
    <dbReference type="NCBI Taxonomy" id="15368"/>
    <lineage>
        <taxon>Eukaryota</taxon>
        <taxon>Viridiplantae</taxon>
        <taxon>Streptophyta</taxon>
        <taxon>Embryophyta</taxon>
        <taxon>Tracheophyta</taxon>
        <taxon>Spermatophyta</taxon>
        <taxon>Magnoliopsida</taxon>
        <taxon>Liliopsida</taxon>
        <taxon>Poales</taxon>
        <taxon>Poaceae</taxon>
        <taxon>BOP clade</taxon>
        <taxon>Pooideae</taxon>
        <taxon>Stipodae</taxon>
        <taxon>Brachypodieae</taxon>
        <taxon>Brachypodium</taxon>
    </lineage>
</organism>
<protein>
    <submittedName>
        <fullName evidence="1 2">Uncharacterized protein</fullName>
    </submittedName>
</protein>